<dbReference type="Proteomes" id="UP000825072">
    <property type="component" value="Chromosome 1"/>
</dbReference>
<evidence type="ECO:0000313" key="5">
    <source>
        <dbReference type="Proteomes" id="UP000825072"/>
    </source>
</evidence>
<dbReference type="FunFam" id="2.40.50.100:FF:000003">
    <property type="entry name" value="Acetyl-CoA carboxylase biotin carboxyl carrier protein"/>
    <property type="match status" value="1"/>
</dbReference>
<sequence>MDHYIVTVHDTTYDISVDSVGESRFSVTVNGERIDVKLQQKEATTAIVSRPENSHDKAQPNGTNSSTDNSPAPSTSEPSTPAPSNQSAHQMTAPMPGVIAEVRTSGGATVDQGDTLLVLEAMKMKNDLHADHSAVVEAVLVDKGDQVKYGQPLIQFREA</sequence>
<dbReference type="PANTHER" id="PTHR45266">
    <property type="entry name" value="OXALOACETATE DECARBOXYLASE ALPHA CHAIN"/>
    <property type="match status" value="1"/>
</dbReference>
<evidence type="ECO:0000259" key="3">
    <source>
        <dbReference type="PROSITE" id="PS50968"/>
    </source>
</evidence>
<dbReference type="CDD" id="cd06850">
    <property type="entry name" value="biotinyl_domain"/>
    <property type="match status" value="1"/>
</dbReference>
<evidence type="ECO:0000256" key="1">
    <source>
        <dbReference type="ARBA" id="ARBA00023267"/>
    </source>
</evidence>
<evidence type="ECO:0000256" key="2">
    <source>
        <dbReference type="SAM" id="MobiDB-lite"/>
    </source>
</evidence>
<feature type="compositionally biased region" description="Polar residues" evidence="2">
    <location>
        <begin position="60"/>
        <end position="69"/>
    </location>
</feature>
<dbReference type="SUPFAM" id="SSF51230">
    <property type="entry name" value="Single hybrid motif"/>
    <property type="match status" value="1"/>
</dbReference>
<feature type="domain" description="Lipoyl-binding" evidence="3">
    <location>
        <begin position="81"/>
        <end position="157"/>
    </location>
</feature>
<dbReference type="AlphaFoldDB" id="A0AAD1NV13"/>
<dbReference type="PROSITE" id="PS00188">
    <property type="entry name" value="BIOTIN"/>
    <property type="match status" value="1"/>
</dbReference>
<gene>
    <name evidence="4" type="ORF">KB1_07030</name>
</gene>
<protein>
    <submittedName>
        <fullName evidence="4">Acetyl-CoA carboxylase biotin carboxyl carrier protein subunit</fullName>
    </submittedName>
</protein>
<organism evidence="4 5">
    <name type="scientific">Cutibacterium modestum</name>
    <dbReference type="NCBI Taxonomy" id="2559073"/>
    <lineage>
        <taxon>Bacteria</taxon>
        <taxon>Bacillati</taxon>
        <taxon>Actinomycetota</taxon>
        <taxon>Actinomycetes</taxon>
        <taxon>Propionibacteriales</taxon>
        <taxon>Propionibacteriaceae</taxon>
        <taxon>Cutibacterium</taxon>
    </lineage>
</organism>
<accession>A0AAD1NV13</accession>
<dbReference type="InterPro" id="IPR050709">
    <property type="entry name" value="Biotin_Carboxyl_Carrier/Decarb"/>
</dbReference>
<dbReference type="InterPro" id="IPR000089">
    <property type="entry name" value="Biotin_lipoyl"/>
</dbReference>
<dbReference type="GeneID" id="92880211"/>
<dbReference type="InterPro" id="IPR001882">
    <property type="entry name" value="Biotin_BS"/>
</dbReference>
<dbReference type="EMBL" id="AP024747">
    <property type="protein sequence ID" value="BCY24713.1"/>
    <property type="molecule type" value="Genomic_DNA"/>
</dbReference>
<feature type="region of interest" description="Disordered" evidence="2">
    <location>
        <begin position="46"/>
        <end position="99"/>
    </location>
</feature>
<reference evidence="4" key="1">
    <citation type="submission" date="2021-06" db="EMBL/GenBank/DDBJ databases">
        <title>Genome sequence of Cutibacterium modestum strain KB17-24694.</title>
        <authorList>
            <person name="Dekio I."/>
            <person name="Asahina A."/>
            <person name="Nishida M."/>
        </authorList>
    </citation>
    <scope>NUCLEOTIDE SEQUENCE</scope>
    <source>
        <strain evidence="4">KB17-24694</strain>
    </source>
</reference>
<dbReference type="RefSeq" id="WP_227432015.1">
    <property type="nucleotide sequence ID" value="NZ_AP024747.1"/>
</dbReference>
<feature type="compositionally biased region" description="Low complexity" evidence="2">
    <location>
        <begin position="70"/>
        <end position="84"/>
    </location>
</feature>
<name>A0AAD1NV13_9ACTN</name>
<evidence type="ECO:0000313" key="4">
    <source>
        <dbReference type="EMBL" id="BCY24713.1"/>
    </source>
</evidence>
<dbReference type="PANTHER" id="PTHR45266:SF3">
    <property type="entry name" value="OXALOACETATE DECARBOXYLASE ALPHA CHAIN"/>
    <property type="match status" value="1"/>
</dbReference>
<dbReference type="Gene3D" id="2.40.50.100">
    <property type="match status" value="1"/>
</dbReference>
<dbReference type="Pfam" id="PF00364">
    <property type="entry name" value="Biotin_lipoyl"/>
    <property type="match status" value="1"/>
</dbReference>
<keyword evidence="1" id="KW-0092">Biotin</keyword>
<proteinExistence type="predicted"/>
<dbReference type="InterPro" id="IPR011053">
    <property type="entry name" value="Single_hybrid_motif"/>
</dbReference>
<dbReference type="PROSITE" id="PS50968">
    <property type="entry name" value="BIOTINYL_LIPOYL"/>
    <property type="match status" value="1"/>
</dbReference>